<dbReference type="PROSITE" id="PS50109">
    <property type="entry name" value="HIS_KIN"/>
    <property type="match status" value="1"/>
</dbReference>
<dbReference type="InterPro" id="IPR003661">
    <property type="entry name" value="HisK_dim/P_dom"/>
</dbReference>
<keyword evidence="9" id="KW-0902">Two-component regulatory system</keyword>
<feature type="transmembrane region" description="Helical" evidence="11">
    <location>
        <begin position="145"/>
        <end position="166"/>
    </location>
</feature>
<evidence type="ECO:0000256" key="6">
    <source>
        <dbReference type="ARBA" id="ARBA00022692"/>
    </source>
</evidence>
<dbReference type="RefSeq" id="WP_056958107.1">
    <property type="nucleotide sequence ID" value="NZ_AYYN01000016.1"/>
</dbReference>
<dbReference type="InterPro" id="IPR008358">
    <property type="entry name" value="Sig_transdc_His_kin/Pase_MprB"/>
</dbReference>
<keyword evidence="5" id="KW-0808">Transferase</keyword>
<evidence type="ECO:0000256" key="5">
    <source>
        <dbReference type="ARBA" id="ARBA00022679"/>
    </source>
</evidence>
<gene>
    <name evidence="13" type="ORF">FC48_GL000584</name>
</gene>
<dbReference type="CDD" id="cd00082">
    <property type="entry name" value="HisKA"/>
    <property type="match status" value="1"/>
</dbReference>
<dbReference type="SMART" id="SM00388">
    <property type="entry name" value="HisKA"/>
    <property type="match status" value="1"/>
</dbReference>
<dbReference type="PANTHER" id="PTHR45528:SF8">
    <property type="entry name" value="HISTIDINE KINASE"/>
    <property type="match status" value="1"/>
</dbReference>
<comment type="subcellular location">
    <subcellularLocation>
        <location evidence="2">Membrane</location>
        <topology evidence="2">Multi-pass membrane protein</topology>
    </subcellularLocation>
</comment>
<proteinExistence type="predicted"/>
<dbReference type="SUPFAM" id="SSF47384">
    <property type="entry name" value="Homodimeric domain of signal transducing histidine kinase"/>
    <property type="match status" value="1"/>
</dbReference>
<dbReference type="SUPFAM" id="SSF55874">
    <property type="entry name" value="ATPase domain of HSP90 chaperone/DNA topoisomerase II/histidine kinase"/>
    <property type="match status" value="1"/>
</dbReference>
<keyword evidence="4" id="KW-0597">Phosphoprotein</keyword>
<evidence type="ECO:0000256" key="7">
    <source>
        <dbReference type="ARBA" id="ARBA00022777"/>
    </source>
</evidence>
<keyword evidence="8 11" id="KW-1133">Transmembrane helix</keyword>
<evidence type="ECO:0000256" key="2">
    <source>
        <dbReference type="ARBA" id="ARBA00004141"/>
    </source>
</evidence>
<dbReference type="Pfam" id="PF02518">
    <property type="entry name" value="HATPase_c"/>
    <property type="match status" value="1"/>
</dbReference>
<evidence type="ECO:0000256" key="10">
    <source>
        <dbReference type="ARBA" id="ARBA00023136"/>
    </source>
</evidence>
<sequence>MISKYTMQQRILFAVLEIIIGSLLVVVTLFLGSFLLVQSGQLRVFTEADVTFDKNVSQQDITKAMKASPYDYTLYDAKTKHLLTGEYAPSDLNNFEIAKDNKRDLTVDTVKFKYFADKNYILIIRQNSVPEFADQRLRVISYNQFSYLFVMLGILLVIMIVVVRLVRELAKDFRYVEAIALSMGEGSTDQPRTHVKIIEFEQILTNLYKKSDELAWLIEKERLEKKDLSFQIAALAHDVKTPLTVVKGNVELLEMTSLTPNQVEYLASINKSMAVFERYFNSMLTYTRLLNDDQREEVKVSDFISELVVEFNEIAKTYQVELQTKLEIESKFFYGNRLALSRAVLNIVVNACQHAKKDAGKVTVTFKETATQLIFEVWNNGAPFSKTAKENATKLFFTENGGRNLDKKHYGIGLAFAKAVSLKHGGYLEISDPPAGGAKVKLCLERVRKCD</sequence>
<dbReference type="AlphaFoldDB" id="A0A0R2BJ97"/>
<protein>
    <recommendedName>
        <fullName evidence="3">histidine kinase</fullName>
        <ecNumber evidence="3">2.7.13.3</ecNumber>
    </recommendedName>
</protein>
<dbReference type="Pfam" id="PF00512">
    <property type="entry name" value="HisKA"/>
    <property type="match status" value="1"/>
</dbReference>
<evidence type="ECO:0000313" key="14">
    <source>
        <dbReference type="Proteomes" id="UP000051612"/>
    </source>
</evidence>
<evidence type="ECO:0000259" key="12">
    <source>
        <dbReference type="PROSITE" id="PS50109"/>
    </source>
</evidence>
<dbReference type="SMART" id="SM00387">
    <property type="entry name" value="HATPase_c"/>
    <property type="match status" value="1"/>
</dbReference>
<accession>A0A0R2BJ97</accession>
<evidence type="ECO:0000256" key="3">
    <source>
        <dbReference type="ARBA" id="ARBA00012438"/>
    </source>
</evidence>
<feature type="transmembrane region" description="Helical" evidence="11">
    <location>
        <begin position="12"/>
        <end position="37"/>
    </location>
</feature>
<evidence type="ECO:0000256" key="8">
    <source>
        <dbReference type="ARBA" id="ARBA00022989"/>
    </source>
</evidence>
<comment type="catalytic activity">
    <reaction evidence="1">
        <text>ATP + protein L-histidine = ADP + protein N-phospho-L-histidine.</text>
        <dbReference type="EC" id="2.7.13.3"/>
    </reaction>
</comment>
<dbReference type="GO" id="GO:0005886">
    <property type="term" value="C:plasma membrane"/>
    <property type="evidence" value="ECO:0007669"/>
    <property type="project" value="TreeGrafter"/>
</dbReference>
<dbReference type="GO" id="GO:0000155">
    <property type="term" value="F:phosphorelay sensor kinase activity"/>
    <property type="evidence" value="ECO:0007669"/>
    <property type="project" value="InterPro"/>
</dbReference>
<dbReference type="EC" id="2.7.13.3" evidence="3"/>
<dbReference type="InterPro" id="IPR003594">
    <property type="entry name" value="HATPase_dom"/>
</dbReference>
<keyword evidence="7 13" id="KW-0418">Kinase</keyword>
<evidence type="ECO:0000256" key="9">
    <source>
        <dbReference type="ARBA" id="ARBA00023012"/>
    </source>
</evidence>
<organism evidence="13 14">
    <name type="scientific">Ligilactobacillus murinus DSM 20452 = NBRC 14221</name>
    <dbReference type="NCBI Taxonomy" id="1423772"/>
    <lineage>
        <taxon>Bacteria</taxon>
        <taxon>Bacillati</taxon>
        <taxon>Bacillota</taxon>
        <taxon>Bacilli</taxon>
        <taxon>Lactobacillales</taxon>
        <taxon>Lactobacillaceae</taxon>
        <taxon>Ligilactobacillus</taxon>
    </lineage>
</organism>
<feature type="domain" description="Histidine kinase" evidence="12">
    <location>
        <begin position="234"/>
        <end position="448"/>
    </location>
</feature>
<dbReference type="InterPro" id="IPR036097">
    <property type="entry name" value="HisK_dim/P_sf"/>
</dbReference>
<dbReference type="Gene3D" id="1.10.287.130">
    <property type="match status" value="1"/>
</dbReference>
<evidence type="ECO:0000256" key="11">
    <source>
        <dbReference type="SAM" id="Phobius"/>
    </source>
</evidence>
<dbReference type="PRINTS" id="PR01780">
    <property type="entry name" value="LANTIREGPROT"/>
</dbReference>
<dbReference type="PATRIC" id="fig|1423772.3.peg.646"/>
<comment type="caution">
    <text evidence="13">The sequence shown here is derived from an EMBL/GenBank/DDBJ whole genome shotgun (WGS) entry which is preliminary data.</text>
</comment>
<keyword evidence="6 11" id="KW-0812">Transmembrane</keyword>
<dbReference type="PANTHER" id="PTHR45528">
    <property type="entry name" value="SENSOR HISTIDINE KINASE CPXA"/>
    <property type="match status" value="1"/>
</dbReference>
<reference evidence="13 14" key="1">
    <citation type="journal article" date="2015" name="Genome Announc.">
        <title>Expanding the biotechnology potential of lactobacilli through comparative genomics of 213 strains and associated genera.</title>
        <authorList>
            <person name="Sun Z."/>
            <person name="Harris H.M."/>
            <person name="McCann A."/>
            <person name="Guo C."/>
            <person name="Argimon S."/>
            <person name="Zhang W."/>
            <person name="Yang X."/>
            <person name="Jeffery I.B."/>
            <person name="Cooney J.C."/>
            <person name="Kagawa T.F."/>
            <person name="Liu W."/>
            <person name="Song Y."/>
            <person name="Salvetti E."/>
            <person name="Wrobel A."/>
            <person name="Rasinkangas P."/>
            <person name="Parkhill J."/>
            <person name="Rea M.C."/>
            <person name="O'Sullivan O."/>
            <person name="Ritari J."/>
            <person name="Douillard F.P."/>
            <person name="Paul Ross R."/>
            <person name="Yang R."/>
            <person name="Briner A.E."/>
            <person name="Felis G.E."/>
            <person name="de Vos W.M."/>
            <person name="Barrangou R."/>
            <person name="Klaenhammer T.R."/>
            <person name="Caufield P.W."/>
            <person name="Cui Y."/>
            <person name="Zhang H."/>
            <person name="O'Toole P.W."/>
        </authorList>
    </citation>
    <scope>NUCLEOTIDE SEQUENCE [LARGE SCALE GENOMIC DNA]</scope>
    <source>
        <strain evidence="13 14">DSM 20452</strain>
    </source>
</reference>
<name>A0A0R2BJ97_9LACO</name>
<evidence type="ECO:0000313" key="13">
    <source>
        <dbReference type="EMBL" id="KRM77796.1"/>
    </source>
</evidence>
<dbReference type="Gene3D" id="3.30.565.10">
    <property type="entry name" value="Histidine kinase-like ATPase, C-terminal domain"/>
    <property type="match status" value="1"/>
</dbReference>
<dbReference type="EMBL" id="AYYN01000016">
    <property type="protein sequence ID" value="KRM77796.1"/>
    <property type="molecule type" value="Genomic_DNA"/>
</dbReference>
<dbReference type="InterPro" id="IPR036890">
    <property type="entry name" value="HATPase_C_sf"/>
</dbReference>
<keyword evidence="10 11" id="KW-0472">Membrane</keyword>
<dbReference type="InterPro" id="IPR050398">
    <property type="entry name" value="HssS/ArlS-like"/>
</dbReference>
<evidence type="ECO:0000256" key="1">
    <source>
        <dbReference type="ARBA" id="ARBA00000085"/>
    </source>
</evidence>
<dbReference type="InterPro" id="IPR005467">
    <property type="entry name" value="His_kinase_dom"/>
</dbReference>
<dbReference type="Proteomes" id="UP000051612">
    <property type="component" value="Unassembled WGS sequence"/>
</dbReference>
<evidence type="ECO:0000256" key="4">
    <source>
        <dbReference type="ARBA" id="ARBA00022553"/>
    </source>
</evidence>